<evidence type="ECO:0008006" key="3">
    <source>
        <dbReference type="Google" id="ProtNLM"/>
    </source>
</evidence>
<organism evidence="1 2">
    <name type="scientific">candidate division WWE3 bacterium GW2011_GWC1_47_10</name>
    <dbReference type="NCBI Taxonomy" id="1619122"/>
    <lineage>
        <taxon>Bacteria</taxon>
        <taxon>Katanobacteria</taxon>
    </lineage>
</organism>
<gene>
    <name evidence="1" type="ORF">UX73_C0022G0006</name>
</gene>
<dbReference type="STRING" id="1619122.UX73_C0022G0006"/>
<accession>A0A0G1QZN3</accession>
<comment type="caution">
    <text evidence="1">The sequence shown here is derived from an EMBL/GenBank/DDBJ whole genome shotgun (WGS) entry which is preliminary data.</text>
</comment>
<reference evidence="1 2" key="1">
    <citation type="journal article" date="2015" name="Nature">
        <title>rRNA introns, odd ribosomes, and small enigmatic genomes across a large radiation of phyla.</title>
        <authorList>
            <person name="Brown C.T."/>
            <person name="Hug L.A."/>
            <person name="Thomas B.C."/>
            <person name="Sharon I."/>
            <person name="Castelle C.J."/>
            <person name="Singh A."/>
            <person name="Wilkins M.J."/>
            <person name="Williams K.H."/>
            <person name="Banfield J.F."/>
        </authorList>
    </citation>
    <scope>NUCLEOTIDE SEQUENCE [LARGE SCALE GENOMIC DNA]</scope>
</reference>
<name>A0A0G1QZN3_UNCKA</name>
<proteinExistence type="predicted"/>
<dbReference type="Proteomes" id="UP000034873">
    <property type="component" value="Unassembled WGS sequence"/>
</dbReference>
<dbReference type="AlphaFoldDB" id="A0A0G1QZN3"/>
<protein>
    <recommendedName>
        <fullName evidence="3">DUF304 domain-containing protein</fullName>
    </recommendedName>
</protein>
<sequence>MSNLLLKISGSRIRNKSIFAHQLFIYDDLMVFKKRGLIRKHEVSISYNHVSQIYLRRGLFYSDLEIINTGGIESIFIRYVLNKPAEMAKKVIDRKIHFAHQRQKGITTVADDRNEVMKLERSLQRLEELLSKGRISKREYNSMRTGLLKEHYD</sequence>
<dbReference type="EMBL" id="LCNH01000022">
    <property type="protein sequence ID" value="KKU50339.1"/>
    <property type="molecule type" value="Genomic_DNA"/>
</dbReference>
<evidence type="ECO:0000313" key="2">
    <source>
        <dbReference type="Proteomes" id="UP000034873"/>
    </source>
</evidence>
<evidence type="ECO:0000313" key="1">
    <source>
        <dbReference type="EMBL" id="KKU50339.1"/>
    </source>
</evidence>